<keyword evidence="2" id="KW-1185">Reference proteome</keyword>
<dbReference type="EMBL" id="JAFELM010000030">
    <property type="protein sequence ID" value="MBM6618111.1"/>
    <property type="molecule type" value="Genomic_DNA"/>
</dbReference>
<reference evidence="1 2" key="1">
    <citation type="submission" date="2021-02" db="EMBL/GenBank/DDBJ databases">
        <title>Bacillus sp. RD4P76, an endophyte from a halophyte.</title>
        <authorList>
            <person name="Sun J.-Q."/>
        </authorList>
    </citation>
    <scope>NUCLEOTIDE SEQUENCE [LARGE SCALE GENOMIC DNA]</scope>
    <source>
        <strain evidence="1 2">RD4P76</strain>
    </source>
</reference>
<sequence>MSKGEKKKRQIGKNDHAMKVLLQEEFGSENGDFNANKPLEILAEAKEKSKKKKK</sequence>
<organism evidence="1 2">
    <name type="scientific">Bacillus suaedaesalsae</name>
    <dbReference type="NCBI Taxonomy" id="2810349"/>
    <lineage>
        <taxon>Bacteria</taxon>
        <taxon>Bacillati</taxon>
        <taxon>Bacillota</taxon>
        <taxon>Bacilli</taxon>
        <taxon>Bacillales</taxon>
        <taxon>Bacillaceae</taxon>
        <taxon>Bacillus</taxon>
    </lineage>
</organism>
<comment type="caution">
    <text evidence="1">The sequence shown here is derived from an EMBL/GenBank/DDBJ whole genome shotgun (WGS) entry which is preliminary data.</text>
</comment>
<evidence type="ECO:0000313" key="2">
    <source>
        <dbReference type="Proteomes" id="UP001518925"/>
    </source>
</evidence>
<evidence type="ECO:0000313" key="1">
    <source>
        <dbReference type="EMBL" id="MBM6618111.1"/>
    </source>
</evidence>
<dbReference type="Proteomes" id="UP001518925">
    <property type="component" value="Unassembled WGS sequence"/>
</dbReference>
<evidence type="ECO:0008006" key="3">
    <source>
        <dbReference type="Google" id="ProtNLM"/>
    </source>
</evidence>
<gene>
    <name evidence="1" type="ORF">JR050_10620</name>
</gene>
<name>A0ABS2DHZ6_9BACI</name>
<proteinExistence type="predicted"/>
<accession>A0ABS2DHZ6</accession>
<protein>
    <recommendedName>
        <fullName evidence="3">Small acid-soluble spore protein O</fullName>
    </recommendedName>
</protein>
<dbReference type="RefSeq" id="WP_204203476.1">
    <property type="nucleotide sequence ID" value="NZ_JAFELM010000030.1"/>
</dbReference>